<dbReference type="RefSeq" id="WP_167031045.1">
    <property type="nucleotide sequence ID" value="NZ_CP050177.1"/>
</dbReference>
<dbReference type="Gene3D" id="2.30.110.10">
    <property type="entry name" value="Electron Transport, Fmn-binding Protein, Chain A"/>
    <property type="match status" value="1"/>
</dbReference>
<dbReference type="PANTHER" id="PTHR30466:SF1">
    <property type="entry name" value="FMN REDUCTASE (NADH) RUTF"/>
    <property type="match status" value="1"/>
</dbReference>
<proteinExistence type="predicted"/>
<evidence type="ECO:0000313" key="3">
    <source>
        <dbReference type="EMBL" id="QIQ04045.1"/>
    </source>
</evidence>
<dbReference type="Proteomes" id="UP000501179">
    <property type="component" value="Chromosome"/>
</dbReference>
<dbReference type="InterPro" id="IPR050268">
    <property type="entry name" value="NADH-dep_flavin_reductase"/>
</dbReference>
<dbReference type="AlphaFoldDB" id="A0A6G9H0L2"/>
<protein>
    <submittedName>
        <fullName evidence="3">Flavin reductase</fullName>
    </submittedName>
</protein>
<keyword evidence="4" id="KW-1185">Reference proteome</keyword>
<dbReference type="GO" id="GO:0010181">
    <property type="term" value="F:FMN binding"/>
    <property type="evidence" value="ECO:0007669"/>
    <property type="project" value="InterPro"/>
</dbReference>
<sequence>MNTALRPRTGTTRGHRTPDDRLRRRRALYHLTSPVAVLTVSHEGQLHGTTVSMVTTVSREPLLLGTCLRRGSHFAGLAAASGRYVINVLTADQVELARYFADSSRPEGGAQFAGLGWETGPYAHAPLLDGALAHYTCRLVGSPEVGDHDVLIGYVTHAAVGAGDPLVSYAGGLFTGPLTPARDPGQAPQSSEETGS</sequence>
<gene>
    <name evidence="3" type="ORF">HA039_18540</name>
</gene>
<dbReference type="KEGG" id="slia:HA039_18540"/>
<reference evidence="3 4" key="1">
    <citation type="submission" date="2020-03" db="EMBL/GenBank/DDBJ databases">
        <title>A novel species.</title>
        <authorList>
            <person name="Gao J."/>
        </authorList>
    </citation>
    <scope>NUCLEOTIDE SEQUENCE [LARGE SCALE GENOMIC DNA]</scope>
    <source>
        <strain evidence="3 4">QMT-12</strain>
    </source>
</reference>
<dbReference type="Pfam" id="PF01613">
    <property type="entry name" value="Flavin_Reduct"/>
    <property type="match status" value="1"/>
</dbReference>
<keyword evidence="1" id="KW-0560">Oxidoreductase</keyword>
<dbReference type="InterPro" id="IPR002563">
    <property type="entry name" value="Flavin_Rdtase-like_dom"/>
</dbReference>
<evidence type="ECO:0000313" key="4">
    <source>
        <dbReference type="Proteomes" id="UP000501179"/>
    </source>
</evidence>
<dbReference type="GO" id="GO:0042602">
    <property type="term" value="F:riboflavin reductase (NADPH) activity"/>
    <property type="evidence" value="ECO:0007669"/>
    <property type="project" value="TreeGrafter"/>
</dbReference>
<dbReference type="EMBL" id="CP050177">
    <property type="protein sequence ID" value="QIQ04045.1"/>
    <property type="molecule type" value="Genomic_DNA"/>
</dbReference>
<feature type="domain" description="Flavin reductase like" evidence="2">
    <location>
        <begin position="28"/>
        <end position="175"/>
    </location>
</feature>
<name>A0A6G9H0L2_9ACTN</name>
<dbReference type="SUPFAM" id="SSF50475">
    <property type="entry name" value="FMN-binding split barrel"/>
    <property type="match status" value="1"/>
</dbReference>
<dbReference type="InterPro" id="IPR012349">
    <property type="entry name" value="Split_barrel_FMN-bd"/>
</dbReference>
<dbReference type="SMART" id="SM00903">
    <property type="entry name" value="Flavin_Reduct"/>
    <property type="match status" value="1"/>
</dbReference>
<evidence type="ECO:0000256" key="1">
    <source>
        <dbReference type="ARBA" id="ARBA00023002"/>
    </source>
</evidence>
<evidence type="ECO:0000259" key="2">
    <source>
        <dbReference type="SMART" id="SM00903"/>
    </source>
</evidence>
<accession>A0A6G9H0L2</accession>
<dbReference type="PANTHER" id="PTHR30466">
    <property type="entry name" value="FLAVIN REDUCTASE"/>
    <property type="match status" value="1"/>
</dbReference>
<organism evidence="3 4">
    <name type="scientific">Streptomyces liangshanensis</name>
    <dbReference type="NCBI Taxonomy" id="2717324"/>
    <lineage>
        <taxon>Bacteria</taxon>
        <taxon>Bacillati</taxon>
        <taxon>Actinomycetota</taxon>
        <taxon>Actinomycetes</taxon>
        <taxon>Kitasatosporales</taxon>
        <taxon>Streptomycetaceae</taxon>
        <taxon>Streptomyces</taxon>
    </lineage>
</organism>